<feature type="non-terminal residue" evidence="2">
    <location>
        <position position="331"/>
    </location>
</feature>
<dbReference type="EMBL" id="UINC01082049">
    <property type="protein sequence ID" value="SVC26465.1"/>
    <property type="molecule type" value="Genomic_DNA"/>
</dbReference>
<gene>
    <name evidence="2" type="ORF">METZ01_LOCUS279319</name>
</gene>
<sequence length="331" mass="36781">MYFWEEDYLNYGNKRLEDAIGRWRPGAFETFKSAAEESFLQYNTLGYLGTSLAAWTAPNQTPIEEESWNEEHLSFRPGINYQEEMTEGEALVLATQWDQKTRLQNIRKNVDFWSLPNLAGTMLGALPDPVNLAGFGGFVGRMGTVSKIAKTMPVVKYTAPVLQGASDTALAESLFQFTRATYEHTHGGDLDQFSIFGEIALATAFGGIFGTLPMAWQIAKKIPPAMHFTYLDEAMHRIGRQQKSNDTFGDVGVHADDIDVDAGTAIGRNSERQADTELEGQLADVDEAGAEIFDHERYDFDEVPEVEGKGILGQAADDIHTTLTHPKETKR</sequence>
<proteinExistence type="predicted"/>
<protein>
    <submittedName>
        <fullName evidence="2">Uncharacterized protein</fullName>
    </submittedName>
</protein>
<reference evidence="2" key="1">
    <citation type="submission" date="2018-05" db="EMBL/GenBank/DDBJ databases">
        <authorList>
            <person name="Lanie J.A."/>
            <person name="Ng W.-L."/>
            <person name="Kazmierczak K.M."/>
            <person name="Andrzejewski T.M."/>
            <person name="Davidsen T.M."/>
            <person name="Wayne K.J."/>
            <person name="Tettelin H."/>
            <person name="Glass J.I."/>
            <person name="Rusch D."/>
            <person name="Podicherti R."/>
            <person name="Tsui H.-C.T."/>
            <person name="Winkler M.E."/>
        </authorList>
    </citation>
    <scope>NUCLEOTIDE SEQUENCE</scope>
</reference>
<feature type="region of interest" description="Disordered" evidence="1">
    <location>
        <begin position="310"/>
        <end position="331"/>
    </location>
</feature>
<name>A0A382KSD0_9ZZZZ</name>
<evidence type="ECO:0000256" key="1">
    <source>
        <dbReference type="SAM" id="MobiDB-lite"/>
    </source>
</evidence>
<evidence type="ECO:0000313" key="2">
    <source>
        <dbReference type="EMBL" id="SVC26465.1"/>
    </source>
</evidence>
<organism evidence="2">
    <name type="scientific">marine metagenome</name>
    <dbReference type="NCBI Taxonomy" id="408172"/>
    <lineage>
        <taxon>unclassified sequences</taxon>
        <taxon>metagenomes</taxon>
        <taxon>ecological metagenomes</taxon>
    </lineage>
</organism>
<feature type="compositionally biased region" description="Basic and acidic residues" evidence="1">
    <location>
        <begin position="317"/>
        <end position="331"/>
    </location>
</feature>
<dbReference type="AlphaFoldDB" id="A0A382KSD0"/>
<accession>A0A382KSD0</accession>